<reference evidence="7" key="1">
    <citation type="submission" date="2020-05" db="EMBL/GenBank/DDBJ databases">
        <title>Mycena genomes resolve the evolution of fungal bioluminescence.</title>
        <authorList>
            <person name="Tsai I.J."/>
        </authorList>
    </citation>
    <scope>NUCLEOTIDE SEQUENCE</scope>
    <source>
        <strain evidence="7">CCC161011</strain>
    </source>
</reference>
<dbReference type="SUPFAM" id="SSF111352">
    <property type="entry name" value="Ammonium transporter"/>
    <property type="match status" value="1"/>
</dbReference>
<comment type="subcellular location">
    <subcellularLocation>
        <location evidence="1">Membrane</location>
        <topology evidence="1">Multi-pass membrane protein</topology>
    </subcellularLocation>
</comment>
<organism evidence="7 8">
    <name type="scientific">Mycena venus</name>
    <dbReference type="NCBI Taxonomy" id="2733690"/>
    <lineage>
        <taxon>Eukaryota</taxon>
        <taxon>Fungi</taxon>
        <taxon>Dikarya</taxon>
        <taxon>Basidiomycota</taxon>
        <taxon>Agaricomycotina</taxon>
        <taxon>Agaricomycetes</taxon>
        <taxon>Agaricomycetidae</taxon>
        <taxon>Agaricales</taxon>
        <taxon>Marasmiineae</taxon>
        <taxon>Mycenaceae</taxon>
        <taxon>Mycena</taxon>
    </lineage>
</organism>
<gene>
    <name evidence="7" type="ORF">MVEN_01880800</name>
</gene>
<keyword evidence="4 5" id="KW-0472">Membrane</keyword>
<keyword evidence="2 5" id="KW-0812">Transmembrane</keyword>
<feature type="transmembrane region" description="Helical" evidence="5">
    <location>
        <begin position="6"/>
        <end position="25"/>
    </location>
</feature>
<accession>A0A8H6XJ39</accession>
<dbReference type="InterPro" id="IPR024041">
    <property type="entry name" value="NH4_transpt_AmtB-like_dom"/>
</dbReference>
<dbReference type="InterPro" id="IPR029020">
    <property type="entry name" value="Ammonium/urea_transptr"/>
</dbReference>
<dbReference type="AlphaFoldDB" id="A0A8H6XJ39"/>
<evidence type="ECO:0000256" key="4">
    <source>
        <dbReference type="ARBA" id="ARBA00023136"/>
    </source>
</evidence>
<dbReference type="GO" id="GO:0008519">
    <property type="term" value="F:ammonium channel activity"/>
    <property type="evidence" value="ECO:0007669"/>
    <property type="project" value="InterPro"/>
</dbReference>
<evidence type="ECO:0000256" key="3">
    <source>
        <dbReference type="ARBA" id="ARBA00022989"/>
    </source>
</evidence>
<keyword evidence="3 5" id="KW-1133">Transmembrane helix</keyword>
<keyword evidence="8" id="KW-1185">Reference proteome</keyword>
<evidence type="ECO:0000256" key="2">
    <source>
        <dbReference type="ARBA" id="ARBA00022692"/>
    </source>
</evidence>
<comment type="caution">
    <text evidence="7">The sequence shown here is derived from an EMBL/GenBank/DDBJ whole genome shotgun (WGS) entry which is preliminary data.</text>
</comment>
<name>A0A8H6XJ39_9AGAR</name>
<dbReference type="Proteomes" id="UP000620124">
    <property type="component" value="Unassembled WGS sequence"/>
</dbReference>
<protein>
    <submittedName>
        <fullName evidence="7">Ammonium transporter</fullName>
    </submittedName>
</protein>
<dbReference type="OrthoDB" id="3019890at2759"/>
<evidence type="ECO:0000313" key="7">
    <source>
        <dbReference type="EMBL" id="KAF7341437.1"/>
    </source>
</evidence>
<dbReference type="EMBL" id="JACAZI010000018">
    <property type="protein sequence ID" value="KAF7341437.1"/>
    <property type="molecule type" value="Genomic_DNA"/>
</dbReference>
<evidence type="ECO:0000313" key="8">
    <source>
        <dbReference type="Proteomes" id="UP000620124"/>
    </source>
</evidence>
<feature type="domain" description="Ammonium transporter AmtB-like" evidence="6">
    <location>
        <begin position="7"/>
        <end position="74"/>
    </location>
</feature>
<evidence type="ECO:0000256" key="5">
    <source>
        <dbReference type="SAM" id="Phobius"/>
    </source>
</evidence>
<dbReference type="Pfam" id="PF00909">
    <property type="entry name" value="Ammonium_transp"/>
    <property type="match status" value="1"/>
</dbReference>
<dbReference type="GO" id="GO:0016020">
    <property type="term" value="C:membrane"/>
    <property type="evidence" value="ECO:0007669"/>
    <property type="project" value="UniProtKB-SubCell"/>
</dbReference>
<feature type="transmembrane region" description="Helical" evidence="5">
    <location>
        <begin position="37"/>
        <end position="54"/>
    </location>
</feature>
<proteinExistence type="predicted"/>
<evidence type="ECO:0000256" key="1">
    <source>
        <dbReference type="ARBA" id="ARBA00004141"/>
    </source>
</evidence>
<evidence type="ECO:0000259" key="6">
    <source>
        <dbReference type="Pfam" id="PF00909"/>
    </source>
</evidence>
<sequence length="127" mass="14378">MAHFLCILWTILRVFASMALVGFFYSGLLRLKNALSMIYLSMMTVAVVSFQWFFRCFSLSETGSTFIGNLKAFTLSAPRLRLCCLLLLALRRRRLCLPSFVAETQSLNKDTEVVALLPRGTRQSVAE</sequence>
<dbReference type="Gene3D" id="1.10.3430.10">
    <property type="entry name" value="Ammonium transporter AmtB like domains"/>
    <property type="match status" value="1"/>
</dbReference>